<comment type="caution">
    <text evidence="1">The sequence shown here is derived from an EMBL/GenBank/DDBJ whole genome shotgun (WGS) entry which is preliminary data.</text>
</comment>
<dbReference type="EMBL" id="CM056819">
    <property type="protein sequence ID" value="KAJ8624094.1"/>
    <property type="molecule type" value="Genomic_DNA"/>
</dbReference>
<dbReference type="Proteomes" id="UP001234297">
    <property type="component" value="Chromosome 11"/>
</dbReference>
<protein>
    <submittedName>
        <fullName evidence="1">Uncharacterized protein</fullName>
    </submittedName>
</protein>
<evidence type="ECO:0000313" key="2">
    <source>
        <dbReference type="Proteomes" id="UP001234297"/>
    </source>
</evidence>
<keyword evidence="2" id="KW-1185">Reference proteome</keyword>
<organism evidence="1 2">
    <name type="scientific">Persea americana</name>
    <name type="common">Avocado</name>
    <dbReference type="NCBI Taxonomy" id="3435"/>
    <lineage>
        <taxon>Eukaryota</taxon>
        <taxon>Viridiplantae</taxon>
        <taxon>Streptophyta</taxon>
        <taxon>Embryophyta</taxon>
        <taxon>Tracheophyta</taxon>
        <taxon>Spermatophyta</taxon>
        <taxon>Magnoliopsida</taxon>
        <taxon>Magnoliidae</taxon>
        <taxon>Laurales</taxon>
        <taxon>Lauraceae</taxon>
        <taxon>Persea</taxon>
    </lineage>
</organism>
<reference evidence="1 2" key="1">
    <citation type="journal article" date="2022" name="Hortic Res">
        <title>A haplotype resolved chromosomal level avocado genome allows analysis of novel avocado genes.</title>
        <authorList>
            <person name="Nath O."/>
            <person name="Fletcher S.J."/>
            <person name="Hayward A."/>
            <person name="Shaw L.M."/>
            <person name="Masouleh A.K."/>
            <person name="Furtado A."/>
            <person name="Henry R.J."/>
            <person name="Mitter N."/>
        </authorList>
    </citation>
    <scope>NUCLEOTIDE SEQUENCE [LARGE SCALE GENOMIC DNA]</scope>
    <source>
        <strain evidence="2">cv. Hass</strain>
    </source>
</reference>
<proteinExistence type="predicted"/>
<gene>
    <name evidence="1" type="ORF">MRB53_032624</name>
</gene>
<evidence type="ECO:0000313" key="1">
    <source>
        <dbReference type="EMBL" id="KAJ8624094.1"/>
    </source>
</evidence>
<sequence length="111" mass="12287">MNLETRELKQAGLEKSAIIVLVVEMEKPKLKQVELEKLASIVLSVELKNPKMGFQWDQKLFSSTYKTKGGAIPDGASNIVSSAAILISSFLVFTLFPPLPLPLVLSFHIFK</sequence>
<name>A0ACC2KSD1_PERAE</name>
<accession>A0ACC2KSD1</accession>